<evidence type="ECO:0000256" key="1">
    <source>
        <dbReference type="SAM" id="SignalP"/>
    </source>
</evidence>
<feature type="chain" id="PRO_5044847278" evidence="1">
    <location>
        <begin position="16"/>
        <end position="99"/>
    </location>
</feature>
<comment type="caution">
    <text evidence="2">The sequence shown here is derived from an EMBL/GenBank/DDBJ whole genome shotgun (WGS) entry which is preliminary data.</text>
</comment>
<evidence type="ECO:0000313" key="2">
    <source>
        <dbReference type="EMBL" id="KAL3792235.1"/>
    </source>
</evidence>
<keyword evidence="1" id="KW-0732">Signal</keyword>
<sequence>MKLATASLLLAGVHGFTFSPVTNDRRISSLRVTPDPYAPLLDKLNGHLSSASASSSSTVASPQVDTQQKLLDVLSSTLDAANDAIVASAQVSKLRPLAT</sequence>
<dbReference type="Proteomes" id="UP001530400">
    <property type="component" value="Unassembled WGS sequence"/>
</dbReference>
<protein>
    <submittedName>
        <fullName evidence="2">Uncharacterized protein</fullName>
    </submittedName>
</protein>
<proteinExistence type="predicted"/>
<reference evidence="2 3" key="1">
    <citation type="submission" date="2024-10" db="EMBL/GenBank/DDBJ databases">
        <title>Updated reference genomes for cyclostephanoid diatoms.</title>
        <authorList>
            <person name="Roberts W.R."/>
            <person name="Alverson A.J."/>
        </authorList>
    </citation>
    <scope>NUCLEOTIDE SEQUENCE [LARGE SCALE GENOMIC DNA]</scope>
    <source>
        <strain evidence="2 3">AJA010-31</strain>
    </source>
</reference>
<feature type="signal peptide" evidence="1">
    <location>
        <begin position="1"/>
        <end position="15"/>
    </location>
</feature>
<evidence type="ECO:0000313" key="3">
    <source>
        <dbReference type="Proteomes" id="UP001530400"/>
    </source>
</evidence>
<dbReference type="EMBL" id="JALLPJ020000432">
    <property type="protein sequence ID" value="KAL3792235.1"/>
    <property type="molecule type" value="Genomic_DNA"/>
</dbReference>
<gene>
    <name evidence="2" type="ORF">ACHAWO_006054</name>
</gene>
<organism evidence="2 3">
    <name type="scientific">Cyclotella atomus</name>
    <dbReference type="NCBI Taxonomy" id="382360"/>
    <lineage>
        <taxon>Eukaryota</taxon>
        <taxon>Sar</taxon>
        <taxon>Stramenopiles</taxon>
        <taxon>Ochrophyta</taxon>
        <taxon>Bacillariophyta</taxon>
        <taxon>Coscinodiscophyceae</taxon>
        <taxon>Thalassiosirophycidae</taxon>
        <taxon>Stephanodiscales</taxon>
        <taxon>Stephanodiscaceae</taxon>
        <taxon>Cyclotella</taxon>
    </lineage>
</organism>
<dbReference type="AlphaFoldDB" id="A0ABD3PVZ4"/>
<name>A0ABD3PVZ4_9STRA</name>
<keyword evidence="3" id="KW-1185">Reference proteome</keyword>
<accession>A0ABD3PVZ4</accession>